<dbReference type="Proteomes" id="UP001187192">
    <property type="component" value="Unassembled WGS sequence"/>
</dbReference>
<keyword evidence="2" id="KW-1185">Reference proteome</keyword>
<protein>
    <submittedName>
        <fullName evidence="1">Uncharacterized protein</fullName>
    </submittedName>
</protein>
<comment type="caution">
    <text evidence="1">The sequence shown here is derived from an EMBL/GenBank/DDBJ whole genome shotgun (WGS) entry which is preliminary data.</text>
</comment>
<evidence type="ECO:0000313" key="2">
    <source>
        <dbReference type="Proteomes" id="UP001187192"/>
    </source>
</evidence>
<gene>
    <name evidence="1" type="ORF">TIFTF001_015659</name>
</gene>
<reference evidence="1" key="1">
    <citation type="submission" date="2023-07" db="EMBL/GenBank/DDBJ databases">
        <title>draft genome sequence of fig (Ficus carica).</title>
        <authorList>
            <person name="Takahashi T."/>
            <person name="Nishimura K."/>
        </authorList>
    </citation>
    <scope>NUCLEOTIDE SEQUENCE</scope>
</reference>
<accession>A0AA88D6R7</accession>
<dbReference type="EMBL" id="BTGU01000023">
    <property type="protein sequence ID" value="GMN46480.1"/>
    <property type="molecule type" value="Genomic_DNA"/>
</dbReference>
<dbReference type="AlphaFoldDB" id="A0AA88D6R7"/>
<organism evidence="1 2">
    <name type="scientific">Ficus carica</name>
    <name type="common">Common fig</name>
    <dbReference type="NCBI Taxonomy" id="3494"/>
    <lineage>
        <taxon>Eukaryota</taxon>
        <taxon>Viridiplantae</taxon>
        <taxon>Streptophyta</taxon>
        <taxon>Embryophyta</taxon>
        <taxon>Tracheophyta</taxon>
        <taxon>Spermatophyta</taxon>
        <taxon>Magnoliopsida</taxon>
        <taxon>eudicotyledons</taxon>
        <taxon>Gunneridae</taxon>
        <taxon>Pentapetalae</taxon>
        <taxon>rosids</taxon>
        <taxon>fabids</taxon>
        <taxon>Rosales</taxon>
        <taxon>Moraceae</taxon>
        <taxon>Ficeae</taxon>
        <taxon>Ficus</taxon>
    </lineage>
</organism>
<evidence type="ECO:0000313" key="1">
    <source>
        <dbReference type="EMBL" id="GMN46480.1"/>
    </source>
</evidence>
<proteinExistence type="predicted"/>
<name>A0AA88D6R7_FICCA</name>
<sequence length="95" mass="10519">MWLPLCVGFGGEFGREREREREGGGERVKSGWLLVSSLIWPFSPSQELLASYLSPSRLAVSRGRLAIATTGDGTAPTRESIRMAIVMVMATRRHQ</sequence>